<dbReference type="Proteomes" id="UP000748756">
    <property type="component" value="Unassembled WGS sequence"/>
</dbReference>
<protein>
    <submittedName>
        <fullName evidence="2">Uncharacterized protein</fullName>
    </submittedName>
</protein>
<evidence type="ECO:0000313" key="3">
    <source>
        <dbReference type="Proteomes" id="UP000748756"/>
    </source>
</evidence>
<sequence length="235" mass="25562">RDMEAKAAGMLAAEEKQKKENEPKIMTAADHYAAAQAALEEASKKLRPSAFKSPKSWISEANTNSVSVGSNSTDFSKARRLSDPEVQADPVLYYQQLLLKQRQLQMQHPHLIGGYTLRSPHSCAAGDHDSGSDSDCSSVSCSRSNSMDSQTGNKKRGLKIKTARVWVPPEGIQELIVSPTPSSPQDWSGGGNIVNGQHHLLRPLTPSMTQKINSWGLDLTPPSVRGPHAIVRDVK</sequence>
<keyword evidence="3" id="KW-1185">Reference proteome</keyword>
<dbReference type="EMBL" id="JAAAUQ010003238">
    <property type="protein sequence ID" value="KAF9118231.1"/>
    <property type="molecule type" value="Genomic_DNA"/>
</dbReference>
<feature type="non-terminal residue" evidence="2">
    <location>
        <position position="235"/>
    </location>
</feature>
<reference evidence="2" key="1">
    <citation type="journal article" date="2020" name="Fungal Divers.">
        <title>Resolving the Mortierellaceae phylogeny through synthesis of multi-gene phylogenetics and phylogenomics.</title>
        <authorList>
            <person name="Vandepol N."/>
            <person name="Liber J."/>
            <person name="Desiro A."/>
            <person name="Na H."/>
            <person name="Kennedy M."/>
            <person name="Barry K."/>
            <person name="Grigoriev I.V."/>
            <person name="Miller A.N."/>
            <person name="O'Donnell K."/>
            <person name="Stajich J.E."/>
            <person name="Bonito G."/>
        </authorList>
    </citation>
    <scope>NUCLEOTIDE SEQUENCE</scope>
    <source>
        <strain evidence="2">NRRL 6426</strain>
    </source>
</reference>
<feature type="compositionally biased region" description="Basic and acidic residues" evidence="1">
    <location>
        <begin position="13"/>
        <end position="23"/>
    </location>
</feature>
<accession>A0A9P5UU60</accession>
<name>A0A9P5UU60_9FUNG</name>
<evidence type="ECO:0000256" key="1">
    <source>
        <dbReference type="SAM" id="MobiDB-lite"/>
    </source>
</evidence>
<feature type="non-terminal residue" evidence="2">
    <location>
        <position position="1"/>
    </location>
</feature>
<proteinExistence type="predicted"/>
<gene>
    <name evidence="2" type="ORF">BG015_006700</name>
</gene>
<organism evidence="2 3">
    <name type="scientific">Linnemannia schmuckeri</name>
    <dbReference type="NCBI Taxonomy" id="64567"/>
    <lineage>
        <taxon>Eukaryota</taxon>
        <taxon>Fungi</taxon>
        <taxon>Fungi incertae sedis</taxon>
        <taxon>Mucoromycota</taxon>
        <taxon>Mortierellomycotina</taxon>
        <taxon>Mortierellomycetes</taxon>
        <taxon>Mortierellales</taxon>
        <taxon>Mortierellaceae</taxon>
        <taxon>Linnemannia</taxon>
    </lineage>
</organism>
<dbReference type="AlphaFoldDB" id="A0A9P5UU60"/>
<feature type="region of interest" description="Disordered" evidence="1">
    <location>
        <begin position="1"/>
        <end position="23"/>
    </location>
</feature>
<evidence type="ECO:0000313" key="2">
    <source>
        <dbReference type="EMBL" id="KAF9118231.1"/>
    </source>
</evidence>
<feature type="region of interest" description="Disordered" evidence="1">
    <location>
        <begin position="123"/>
        <end position="157"/>
    </location>
</feature>
<comment type="caution">
    <text evidence="2">The sequence shown here is derived from an EMBL/GenBank/DDBJ whole genome shotgun (WGS) entry which is preliminary data.</text>
</comment>
<feature type="compositionally biased region" description="Low complexity" evidence="1">
    <location>
        <begin position="133"/>
        <end position="149"/>
    </location>
</feature>